<dbReference type="Gene3D" id="6.10.280.40">
    <property type="match status" value="1"/>
</dbReference>
<keyword evidence="7" id="KW-0472">Membrane</keyword>
<dbReference type="InterPro" id="IPR058017">
    <property type="entry name" value="At3g28540-like_C"/>
</dbReference>
<evidence type="ECO:0000256" key="5">
    <source>
        <dbReference type="RuleBase" id="RU003651"/>
    </source>
</evidence>
<comment type="similarity">
    <text evidence="2">Belongs to the AAA ATPase family. BCS1 subfamily.</text>
</comment>
<dbReference type="SUPFAM" id="SSF52540">
    <property type="entry name" value="P-loop containing nucleoside triphosphate hydrolases"/>
    <property type="match status" value="1"/>
</dbReference>
<organism evidence="9 10">
    <name type="scientific">Papaver nudicaule</name>
    <name type="common">Iceland poppy</name>
    <dbReference type="NCBI Taxonomy" id="74823"/>
    <lineage>
        <taxon>Eukaryota</taxon>
        <taxon>Viridiplantae</taxon>
        <taxon>Streptophyta</taxon>
        <taxon>Embryophyta</taxon>
        <taxon>Tracheophyta</taxon>
        <taxon>Spermatophyta</taxon>
        <taxon>Magnoliopsida</taxon>
        <taxon>Ranunculales</taxon>
        <taxon>Papaveraceae</taxon>
        <taxon>Papaveroideae</taxon>
        <taxon>Papaver</taxon>
    </lineage>
</organism>
<sequence length="491" mass="56170">MSRMAEMWTGVGPLGSSIASIMFIYTLIERYFPNRLRSYILNYVNRILAFTTNIRITVHEYTGDHLQRNVAYSAIEAYLSSKSTKDFKRLTAQLGRNSKKLVLTMDADESMIDEFRGAKLCWVATKTLRENKSSYSSSADVKRALTLVFHQRYRDMVTEVYLNHVMEKGMAILTRNRQRKLYTNCRYGYWSHVVLDHPATFDNIAMDPSKKKEIIEDLVAFGKGKQYYAKVGKAWKRGYLLYGPPGTGKSTMIAAIANFMNYDIYDLELTAVQGNSELRKLLLETSNKSVIVIEDIDCSLGLTRKRDIPKDKEEKDSKKGDKQPTTDQNVDNRVTLSGLLNFIDGLWSTCGRERLIVFTTNYKEKLDPALIRRGRMDKHIELSYCCFEGFKILAKNYLNLDSHHLFETLCPLFNETQITPADVAEMLMPKANDEDDAEICLKDLIRALEKRKADARLKAEEDAREKSLTKEGEAKQNESSSNGANEEDKSN</sequence>
<comment type="caution">
    <text evidence="9">The sequence shown here is derived from an EMBL/GenBank/DDBJ whole genome shotgun (WGS) entry which is preliminary data.</text>
</comment>
<dbReference type="InterPro" id="IPR003593">
    <property type="entry name" value="AAA+_ATPase"/>
</dbReference>
<dbReference type="AlphaFoldDB" id="A0AA41VGB8"/>
<dbReference type="EMBL" id="JAJJMA010215644">
    <property type="protein sequence ID" value="MCL7040705.1"/>
    <property type="molecule type" value="Genomic_DNA"/>
</dbReference>
<evidence type="ECO:0000256" key="4">
    <source>
        <dbReference type="ARBA" id="ARBA00049360"/>
    </source>
</evidence>
<accession>A0AA41VGB8</accession>
<dbReference type="Proteomes" id="UP001177140">
    <property type="component" value="Unassembled WGS sequence"/>
</dbReference>
<evidence type="ECO:0000256" key="7">
    <source>
        <dbReference type="SAM" id="Phobius"/>
    </source>
</evidence>
<dbReference type="SMART" id="SM00382">
    <property type="entry name" value="AAA"/>
    <property type="match status" value="1"/>
</dbReference>
<keyword evidence="5" id="KW-0067">ATP-binding</keyword>
<gene>
    <name evidence="9" type="ORF">MKW94_029197</name>
</gene>
<dbReference type="Pfam" id="PF00004">
    <property type="entry name" value="AAA"/>
    <property type="match status" value="1"/>
</dbReference>
<dbReference type="InterPro" id="IPR003959">
    <property type="entry name" value="ATPase_AAA_core"/>
</dbReference>
<dbReference type="InterPro" id="IPR003960">
    <property type="entry name" value="ATPase_AAA_CS"/>
</dbReference>
<dbReference type="CDD" id="cd19510">
    <property type="entry name" value="RecA-like_BCS1"/>
    <property type="match status" value="1"/>
</dbReference>
<dbReference type="InterPro" id="IPR025753">
    <property type="entry name" value="AAA_N_dom"/>
</dbReference>
<evidence type="ECO:0000256" key="3">
    <source>
        <dbReference type="ARBA" id="ARBA00022842"/>
    </source>
</evidence>
<evidence type="ECO:0000313" key="10">
    <source>
        <dbReference type="Proteomes" id="UP001177140"/>
    </source>
</evidence>
<evidence type="ECO:0000259" key="8">
    <source>
        <dbReference type="SMART" id="SM00382"/>
    </source>
</evidence>
<evidence type="ECO:0000256" key="6">
    <source>
        <dbReference type="SAM" id="MobiDB-lite"/>
    </source>
</evidence>
<feature type="domain" description="AAA+ ATPase" evidence="8">
    <location>
        <begin position="235"/>
        <end position="386"/>
    </location>
</feature>
<evidence type="ECO:0000256" key="2">
    <source>
        <dbReference type="ARBA" id="ARBA00007448"/>
    </source>
</evidence>
<name>A0AA41VGB8_PAPNU</name>
<feature type="compositionally biased region" description="Basic and acidic residues" evidence="6">
    <location>
        <begin position="455"/>
        <end position="476"/>
    </location>
</feature>
<feature type="compositionally biased region" description="Basic and acidic residues" evidence="6">
    <location>
        <begin position="309"/>
        <end position="324"/>
    </location>
</feature>
<keyword evidence="5" id="KW-0547">Nucleotide-binding</keyword>
<dbReference type="PANTHER" id="PTHR23070">
    <property type="entry name" value="BCS1 AAA-TYPE ATPASE"/>
    <property type="match status" value="1"/>
</dbReference>
<keyword evidence="3" id="KW-0460">Magnesium</keyword>
<dbReference type="Pfam" id="PF14363">
    <property type="entry name" value="AAA_assoc"/>
    <property type="match status" value="1"/>
</dbReference>
<evidence type="ECO:0000256" key="1">
    <source>
        <dbReference type="ARBA" id="ARBA00001946"/>
    </source>
</evidence>
<dbReference type="GO" id="GO:0005524">
    <property type="term" value="F:ATP binding"/>
    <property type="evidence" value="ECO:0007669"/>
    <property type="project" value="UniProtKB-KW"/>
</dbReference>
<keyword evidence="7" id="KW-1133">Transmembrane helix</keyword>
<proteinExistence type="inferred from homology"/>
<keyword evidence="7" id="KW-0812">Transmembrane</keyword>
<feature type="region of interest" description="Disordered" evidence="6">
    <location>
        <begin position="455"/>
        <end position="491"/>
    </location>
</feature>
<evidence type="ECO:0000313" key="9">
    <source>
        <dbReference type="EMBL" id="MCL7040705.1"/>
    </source>
</evidence>
<dbReference type="Gene3D" id="3.40.50.300">
    <property type="entry name" value="P-loop containing nucleotide triphosphate hydrolases"/>
    <property type="match status" value="1"/>
</dbReference>
<feature type="transmembrane region" description="Helical" evidence="7">
    <location>
        <begin position="7"/>
        <end position="28"/>
    </location>
</feature>
<reference evidence="9" key="1">
    <citation type="submission" date="2022-03" db="EMBL/GenBank/DDBJ databases">
        <title>A functionally conserved STORR gene fusion in Papaver species that diverged 16.8 million years ago.</title>
        <authorList>
            <person name="Catania T."/>
        </authorList>
    </citation>
    <scope>NUCLEOTIDE SEQUENCE</scope>
    <source>
        <strain evidence="9">S-191538</strain>
    </source>
</reference>
<keyword evidence="10" id="KW-1185">Reference proteome</keyword>
<feature type="region of interest" description="Disordered" evidence="6">
    <location>
        <begin position="309"/>
        <end position="330"/>
    </location>
</feature>
<dbReference type="GO" id="GO:0016887">
    <property type="term" value="F:ATP hydrolysis activity"/>
    <property type="evidence" value="ECO:0007669"/>
    <property type="project" value="InterPro"/>
</dbReference>
<dbReference type="InterPro" id="IPR027417">
    <property type="entry name" value="P-loop_NTPase"/>
</dbReference>
<comment type="cofactor">
    <cofactor evidence="1">
        <name>Mg(2+)</name>
        <dbReference type="ChEBI" id="CHEBI:18420"/>
    </cofactor>
</comment>
<dbReference type="PROSITE" id="PS00674">
    <property type="entry name" value="AAA"/>
    <property type="match status" value="1"/>
</dbReference>
<dbReference type="InterPro" id="IPR050747">
    <property type="entry name" value="Mitochondrial_chaperone_BCS1"/>
</dbReference>
<comment type="catalytic activity">
    <reaction evidence="4">
        <text>ATP + H2O = ADP + phosphate + H(+)</text>
        <dbReference type="Rhea" id="RHEA:13065"/>
        <dbReference type="ChEBI" id="CHEBI:15377"/>
        <dbReference type="ChEBI" id="CHEBI:15378"/>
        <dbReference type="ChEBI" id="CHEBI:30616"/>
        <dbReference type="ChEBI" id="CHEBI:43474"/>
        <dbReference type="ChEBI" id="CHEBI:456216"/>
    </reaction>
</comment>
<dbReference type="GO" id="GO:0006950">
    <property type="term" value="P:response to stress"/>
    <property type="evidence" value="ECO:0007669"/>
    <property type="project" value="UniProtKB-ARBA"/>
</dbReference>
<dbReference type="Pfam" id="PF25568">
    <property type="entry name" value="AAA_lid_At3g28540"/>
    <property type="match status" value="1"/>
</dbReference>
<protein>
    <recommendedName>
        <fullName evidence="8">AAA+ ATPase domain-containing protein</fullName>
    </recommendedName>
</protein>